<name>A0A6A5VY15_9PLEO</name>
<dbReference type="SFLD" id="SFLDS00036">
    <property type="entry name" value="Aromatic_Prenyltransferase"/>
    <property type="match status" value="1"/>
</dbReference>
<evidence type="ECO:0000256" key="2">
    <source>
        <dbReference type="ARBA" id="ARBA00022679"/>
    </source>
</evidence>
<dbReference type="GO" id="GO:0009820">
    <property type="term" value="P:alkaloid metabolic process"/>
    <property type="evidence" value="ECO:0007669"/>
    <property type="project" value="InterPro"/>
</dbReference>
<organism evidence="3 4">
    <name type="scientific">Bimuria novae-zelandiae CBS 107.79</name>
    <dbReference type="NCBI Taxonomy" id="1447943"/>
    <lineage>
        <taxon>Eukaryota</taxon>
        <taxon>Fungi</taxon>
        <taxon>Dikarya</taxon>
        <taxon>Ascomycota</taxon>
        <taxon>Pezizomycotina</taxon>
        <taxon>Dothideomycetes</taxon>
        <taxon>Pleosporomycetidae</taxon>
        <taxon>Pleosporales</taxon>
        <taxon>Massarineae</taxon>
        <taxon>Didymosphaeriaceae</taxon>
        <taxon>Bimuria</taxon>
    </lineage>
</organism>
<accession>A0A6A5VY15</accession>
<sequence>MAKAYFFSAFLASATGKRKLDVINDSIVSAPGSSTSNLEAWEVLKAFSAETTHVLSPEMLSVDMVAPRRARFKVYFRSQATDFDTVTKIMSLNGRLSGNNIHVGKERLRVFWQQLLNHSKDTPLPDIRHRTAGILYYADFRLSDRLPSVKNYIPVRHYCASDKSVMIALSVFMDTEGHRDRVDKYNSVLIETL</sequence>
<dbReference type="InterPro" id="IPR033964">
    <property type="entry name" value="ABBA"/>
</dbReference>
<keyword evidence="2" id="KW-0808">Transferase</keyword>
<protein>
    <submittedName>
        <fullName evidence="3">Uncharacterized protein</fullName>
    </submittedName>
</protein>
<evidence type="ECO:0000313" key="4">
    <source>
        <dbReference type="Proteomes" id="UP000800036"/>
    </source>
</evidence>
<proteinExistence type="inferred from homology"/>
<evidence type="ECO:0000313" key="3">
    <source>
        <dbReference type="EMBL" id="KAF1978047.1"/>
    </source>
</evidence>
<dbReference type="PANTHER" id="PTHR40627:SF4">
    <property type="entry name" value="PRENYLTRANSFERASE ASQH1-RELATED"/>
    <property type="match status" value="1"/>
</dbReference>
<dbReference type="Pfam" id="PF11991">
    <property type="entry name" value="Trp_DMAT"/>
    <property type="match status" value="1"/>
</dbReference>
<dbReference type="OrthoDB" id="3354387at2759"/>
<dbReference type="PANTHER" id="PTHR40627">
    <property type="entry name" value="INDOLE PRENYLTRANSFERASE TDIB-RELATED"/>
    <property type="match status" value="1"/>
</dbReference>
<reference evidence="3" key="1">
    <citation type="journal article" date="2020" name="Stud. Mycol.">
        <title>101 Dothideomycetes genomes: a test case for predicting lifestyles and emergence of pathogens.</title>
        <authorList>
            <person name="Haridas S."/>
            <person name="Albert R."/>
            <person name="Binder M."/>
            <person name="Bloem J."/>
            <person name="Labutti K."/>
            <person name="Salamov A."/>
            <person name="Andreopoulos B."/>
            <person name="Baker S."/>
            <person name="Barry K."/>
            <person name="Bills G."/>
            <person name="Bluhm B."/>
            <person name="Cannon C."/>
            <person name="Castanera R."/>
            <person name="Culley D."/>
            <person name="Daum C."/>
            <person name="Ezra D."/>
            <person name="Gonzalez J."/>
            <person name="Henrissat B."/>
            <person name="Kuo A."/>
            <person name="Liang C."/>
            <person name="Lipzen A."/>
            <person name="Lutzoni F."/>
            <person name="Magnuson J."/>
            <person name="Mondo S."/>
            <person name="Nolan M."/>
            <person name="Ohm R."/>
            <person name="Pangilinan J."/>
            <person name="Park H.-J."/>
            <person name="Ramirez L."/>
            <person name="Alfaro M."/>
            <person name="Sun H."/>
            <person name="Tritt A."/>
            <person name="Yoshinaga Y."/>
            <person name="Zwiers L.-H."/>
            <person name="Turgeon B."/>
            <person name="Goodwin S."/>
            <person name="Spatafora J."/>
            <person name="Crous P."/>
            <person name="Grigoriev I."/>
        </authorList>
    </citation>
    <scope>NUCLEOTIDE SEQUENCE</scope>
    <source>
        <strain evidence="3">CBS 107.79</strain>
    </source>
</reference>
<dbReference type="EMBL" id="ML976661">
    <property type="protein sequence ID" value="KAF1978047.1"/>
    <property type="molecule type" value="Genomic_DNA"/>
</dbReference>
<gene>
    <name evidence="3" type="ORF">BU23DRAFT_564332</name>
</gene>
<dbReference type="InterPro" id="IPR017795">
    <property type="entry name" value="ABBA_NscD-like"/>
</dbReference>
<evidence type="ECO:0000256" key="1">
    <source>
        <dbReference type="ARBA" id="ARBA00010209"/>
    </source>
</evidence>
<dbReference type="AlphaFoldDB" id="A0A6A5VY15"/>
<comment type="similarity">
    <text evidence="1">Belongs to the tryptophan dimethylallyltransferase family.</text>
</comment>
<dbReference type="Proteomes" id="UP000800036">
    <property type="component" value="Unassembled WGS sequence"/>
</dbReference>
<dbReference type="GO" id="GO:0016765">
    <property type="term" value="F:transferase activity, transferring alkyl or aryl (other than methyl) groups"/>
    <property type="evidence" value="ECO:0007669"/>
    <property type="project" value="InterPro"/>
</dbReference>
<keyword evidence="4" id="KW-1185">Reference proteome</keyword>